<name>A0ABS5YXK3_9ACTN</name>
<sequence>MNLGVLRKVLAKALPEFLALVPKETQPLFLRRLSRLLVEADDVDVDERLPGLFDHDDEAVAQARLVLDDLVRTVRPPVLADRQAPVHGARYVNTCFTREAGSPALPATLCPGAGGAYFLRVDVGPWSDDSIVENPRPFPVEELGPTRVGYWLMVAATSQDYALDSTERPIFLPAEGRAWTCDCDPGTFRHRCRADDRSPYLVIPVVAPAEAGRADLRLTVTYRGSLVQSQAITTDVRPREVPGFGAHARIDYSLGGLLNRLTTLPGRGVNVVGDQAMDGSHVLTIGGLGPERFSIRLTEGQVDAASRVAWLALRRVKENPGDGLGADLARLAVEGYRLWNLLFGGRFPKRRDDIQRLLREPATIQVGRTSGSAMAFPWALVYDIKLLSDEKDHRPCKIVESMPSPAPPRCPYEAEHRYNVLCPYGFWGMRHLVEQPPSLESDRSLPTRIWGARPSPMVVGVGSRMDDELLALHLARLQALHPAIGARSYAGLAGLMDALAQPDLPLVYLYCHGRRQALPGALEPLPYLEFEGKKLTPSDLTVLHDDVWPKDHWADTSPLVFINSCSSVEITPNSLAHFVDAFCGIYAGGVIGVETVVEQELAGRVAETFWSSFGAGRTVGESLRAVRLQLLGEGDLFGLAYTAYCSTDLRLG</sequence>
<reference evidence="1 2" key="1">
    <citation type="submission" date="2021-06" db="EMBL/GenBank/DDBJ databases">
        <title>Actinoplanes lichenicola sp. nov., and Actinoplanes ovalisporus sp. nov., isolated from lichen in Thailand.</title>
        <authorList>
            <person name="Saeng-In P."/>
            <person name="Kanchanasin P."/>
            <person name="Yuki M."/>
            <person name="Kudo T."/>
            <person name="Ohkuma M."/>
            <person name="Phongsopitanun W."/>
            <person name="Tanasupawat S."/>
        </authorList>
    </citation>
    <scope>NUCLEOTIDE SEQUENCE [LARGE SCALE GENOMIC DNA]</scope>
    <source>
        <strain evidence="1 2">NBRC 110975</strain>
    </source>
</reference>
<gene>
    <name evidence="1" type="ORF">KOI35_32180</name>
</gene>
<evidence type="ECO:0000313" key="2">
    <source>
        <dbReference type="Proteomes" id="UP001519654"/>
    </source>
</evidence>
<keyword evidence="2" id="KW-1185">Reference proteome</keyword>
<accession>A0ABS5YXK3</accession>
<dbReference type="EMBL" id="JAHKKG010000010">
    <property type="protein sequence ID" value="MBU2668180.1"/>
    <property type="molecule type" value="Genomic_DNA"/>
</dbReference>
<evidence type="ECO:0008006" key="3">
    <source>
        <dbReference type="Google" id="ProtNLM"/>
    </source>
</evidence>
<dbReference type="RefSeq" id="WP_215792422.1">
    <property type="nucleotide sequence ID" value="NZ_JAHKKG010000010.1"/>
</dbReference>
<evidence type="ECO:0000313" key="1">
    <source>
        <dbReference type="EMBL" id="MBU2668180.1"/>
    </source>
</evidence>
<protein>
    <recommendedName>
        <fullName evidence="3">CHAT domain-containing protein</fullName>
    </recommendedName>
</protein>
<organism evidence="1 2">
    <name type="scientific">Paractinoplanes bogorensis</name>
    <dbReference type="NCBI Taxonomy" id="1610840"/>
    <lineage>
        <taxon>Bacteria</taxon>
        <taxon>Bacillati</taxon>
        <taxon>Actinomycetota</taxon>
        <taxon>Actinomycetes</taxon>
        <taxon>Micromonosporales</taxon>
        <taxon>Micromonosporaceae</taxon>
        <taxon>Paractinoplanes</taxon>
    </lineage>
</organism>
<comment type="caution">
    <text evidence="1">The sequence shown here is derived from an EMBL/GenBank/DDBJ whole genome shotgun (WGS) entry which is preliminary data.</text>
</comment>
<dbReference type="Proteomes" id="UP001519654">
    <property type="component" value="Unassembled WGS sequence"/>
</dbReference>
<proteinExistence type="predicted"/>